<accession>A0A1D8IRX3</accession>
<evidence type="ECO:0000256" key="4">
    <source>
        <dbReference type="ARBA" id="ARBA00022989"/>
    </source>
</evidence>
<comment type="subcellular location">
    <subcellularLocation>
        <location evidence="1">Membrane</location>
        <topology evidence="1">Multi-pass membrane protein</topology>
    </subcellularLocation>
</comment>
<dbReference type="GO" id="GO:0016020">
    <property type="term" value="C:membrane"/>
    <property type="evidence" value="ECO:0007669"/>
    <property type="project" value="UniProtKB-SubCell"/>
</dbReference>
<proteinExistence type="predicted"/>
<name>A0A1D8IRX3_9GAMM</name>
<evidence type="ECO:0000256" key="6">
    <source>
        <dbReference type="SAM" id="Phobius"/>
    </source>
</evidence>
<feature type="transmembrane region" description="Helical" evidence="6">
    <location>
        <begin position="22"/>
        <end position="50"/>
    </location>
</feature>
<dbReference type="Proteomes" id="UP000095401">
    <property type="component" value="Chromosome"/>
</dbReference>
<evidence type="ECO:0000256" key="1">
    <source>
        <dbReference type="ARBA" id="ARBA00004141"/>
    </source>
</evidence>
<dbReference type="PANTHER" id="PTHR31566">
    <property type="entry name" value="CYTOCHROME C BIOGENESIS PROTEIN CCS1, CHLOROPLASTIC"/>
    <property type="match status" value="1"/>
</dbReference>
<evidence type="ECO:0000259" key="7">
    <source>
        <dbReference type="Pfam" id="PF05140"/>
    </source>
</evidence>
<gene>
    <name evidence="8" type="ORF">BI364_15120</name>
</gene>
<feature type="domain" description="ResB-like" evidence="7">
    <location>
        <begin position="30"/>
        <end position="657"/>
    </location>
</feature>
<dbReference type="PANTHER" id="PTHR31566:SF0">
    <property type="entry name" value="CYTOCHROME C BIOGENESIS PROTEIN CCS1, CHLOROPLASTIC"/>
    <property type="match status" value="1"/>
</dbReference>
<keyword evidence="2 6" id="KW-0812">Transmembrane</keyword>
<feature type="transmembrane region" description="Helical" evidence="6">
    <location>
        <begin position="177"/>
        <end position="195"/>
    </location>
</feature>
<evidence type="ECO:0000256" key="5">
    <source>
        <dbReference type="ARBA" id="ARBA00023136"/>
    </source>
</evidence>
<feature type="transmembrane region" description="Helical" evidence="6">
    <location>
        <begin position="79"/>
        <end position="101"/>
    </location>
</feature>
<protein>
    <recommendedName>
        <fullName evidence="7">ResB-like domain-containing protein</fullName>
    </recommendedName>
</protein>
<keyword evidence="3" id="KW-0201">Cytochrome c-type biogenesis</keyword>
<dbReference type="GO" id="GO:0017004">
    <property type="term" value="P:cytochrome complex assembly"/>
    <property type="evidence" value="ECO:0007669"/>
    <property type="project" value="UniProtKB-KW"/>
</dbReference>
<keyword evidence="4 6" id="KW-1133">Transmembrane helix</keyword>
<evidence type="ECO:0000256" key="3">
    <source>
        <dbReference type="ARBA" id="ARBA00022748"/>
    </source>
</evidence>
<evidence type="ECO:0000313" key="9">
    <source>
        <dbReference type="Proteomes" id="UP000095401"/>
    </source>
</evidence>
<keyword evidence="5 6" id="KW-0472">Membrane</keyword>
<organism evidence="8 9">
    <name type="scientific">Acidihalobacter yilgarnensis</name>
    <dbReference type="NCBI Taxonomy" id="2819280"/>
    <lineage>
        <taxon>Bacteria</taxon>
        <taxon>Pseudomonadati</taxon>
        <taxon>Pseudomonadota</taxon>
        <taxon>Gammaproteobacteria</taxon>
        <taxon>Chromatiales</taxon>
        <taxon>Ectothiorhodospiraceae</taxon>
        <taxon>Acidihalobacter</taxon>
    </lineage>
</organism>
<dbReference type="InterPro" id="IPR007816">
    <property type="entry name" value="ResB-like_domain"/>
</dbReference>
<dbReference type="RefSeq" id="WP_070079447.1">
    <property type="nucleotide sequence ID" value="NZ_CP017415.1"/>
</dbReference>
<dbReference type="InterPro" id="IPR023494">
    <property type="entry name" value="Cyt_c_bgen_Ccs1/CcsB/ResB"/>
</dbReference>
<reference evidence="9" key="1">
    <citation type="submission" date="2016-09" db="EMBL/GenBank/DDBJ databases">
        <title>Acidihalobacter prosperus F5.</title>
        <authorList>
            <person name="Khaleque H.N."/>
            <person name="Ramsay J.P."/>
            <person name="Kaksonen A.H."/>
            <person name="Boxall N.J."/>
            <person name="Watkin E.L.J."/>
        </authorList>
    </citation>
    <scope>NUCLEOTIDE SEQUENCE [LARGE SCALE GENOMIC DNA]</scope>
    <source>
        <strain evidence="9">F5</strain>
    </source>
</reference>
<sequence>MSQAATLTPRPSPRAPQSTSRILLEFLGSMNLAVTLLVVVGIAAIIGTVLKQDQPYSDYLLRFGPYWFKVFRDLGLYDVYSATWFVFIMSFLVVSTSVCVYRNGPRMLREMRQYRLKVQAKSLRLMRHHVEQETIVDVSGVEARAKRLLENHGYRVREQDHGDHRVLAAMRGRFNRFGYLLTHIGIVVILIGGMLDSNMFLKMAVALGKLKVETQDIPVSQVPASSRIGTWNPSYRGNVSIPEGSSANVLFLQLKDGYVVQQLPFTVAVKKFTVKHYITGQPKDFESEVVVQDTKTGKTVHDVIRVNHPLDFDGDKIFQASFGDGGSKLQFNIWSLVGTSKPLDFKGTVFGKYALDTQDGKRQLEIDNFRMYNIEQVPGQNGETKPRDLGPSVTFKLRNAQGVANEYVNYLVPQQVDGTSYFLSGVRTEPNQPYRYLHVPMGPNGGVKRFMQFAEALHSKPILDDVAANMASTTLKAMGSGENASTHDKIEASIKRILQLFAQGGYPSVVESVRERVPADRQKEAADAFLKVLNAGLEGVYRRVLAQDGVTAPTQKDWNFFQAAVPSLSVLPLYGSPVYLQMTDFKQIQAAGLQITRYPGATVVYIGALMLLSGIFLMFFVSHRRFWLRTEPRGDGGTRVLFAGTSNRNMMEFDNHFTELKDALFSKLRP</sequence>
<dbReference type="AlphaFoldDB" id="A0A1D8IRX3"/>
<evidence type="ECO:0000256" key="2">
    <source>
        <dbReference type="ARBA" id="ARBA00022692"/>
    </source>
</evidence>
<dbReference type="KEGG" id="aprs:BI364_15120"/>
<keyword evidence="9" id="KW-1185">Reference proteome</keyword>
<dbReference type="EMBL" id="CP017415">
    <property type="protein sequence ID" value="AOU99094.1"/>
    <property type="molecule type" value="Genomic_DNA"/>
</dbReference>
<evidence type="ECO:0000313" key="8">
    <source>
        <dbReference type="EMBL" id="AOU99094.1"/>
    </source>
</evidence>
<dbReference type="Pfam" id="PF05140">
    <property type="entry name" value="ResB"/>
    <property type="match status" value="1"/>
</dbReference>
<feature type="transmembrane region" description="Helical" evidence="6">
    <location>
        <begin position="603"/>
        <end position="621"/>
    </location>
</feature>